<name>A0ABM8AIB7_9DEIO</name>
<keyword evidence="3" id="KW-0614">Plasmid</keyword>
<organism evidence="3 4">
    <name type="scientific">Deinococcus aetherius</name>
    <dbReference type="NCBI Taxonomy" id="200252"/>
    <lineage>
        <taxon>Bacteria</taxon>
        <taxon>Thermotogati</taxon>
        <taxon>Deinococcota</taxon>
        <taxon>Deinococci</taxon>
        <taxon>Deinococcales</taxon>
        <taxon>Deinococcaceae</taxon>
        <taxon>Deinococcus</taxon>
    </lineage>
</organism>
<dbReference type="Proteomes" id="UP001064971">
    <property type="component" value="Plasmid pDAETH-1"/>
</dbReference>
<feature type="domain" description="NADP-dependent oxidoreductase" evidence="2">
    <location>
        <begin position="16"/>
        <end position="319"/>
    </location>
</feature>
<reference evidence="3" key="1">
    <citation type="submission" date="2022-07" db="EMBL/GenBank/DDBJ databases">
        <title>Complete Genome Sequence of the Radioresistant Bacterium Deinococcus aetherius ST0316, Isolated from the Air Dust collected in Lower Stratosphere above Japan.</title>
        <authorList>
            <person name="Satoh K."/>
            <person name="Hagiwara K."/>
            <person name="Katsumata K."/>
            <person name="Kubo A."/>
            <person name="Yokobori S."/>
            <person name="Yamagishi A."/>
            <person name="Oono Y."/>
            <person name="Narumi I."/>
        </authorList>
    </citation>
    <scope>NUCLEOTIDE SEQUENCE</scope>
    <source>
        <strain evidence="3">ST0316</strain>
        <plasmid evidence="3">pDAETH-1</plasmid>
    </source>
</reference>
<protein>
    <submittedName>
        <fullName evidence="3">Oxidoreductase</fullName>
    </submittedName>
</protein>
<evidence type="ECO:0000313" key="3">
    <source>
        <dbReference type="EMBL" id="BDP43503.1"/>
    </source>
</evidence>
<dbReference type="Gene3D" id="3.20.20.100">
    <property type="entry name" value="NADP-dependent oxidoreductase domain"/>
    <property type="match status" value="1"/>
</dbReference>
<dbReference type="SUPFAM" id="SSF51430">
    <property type="entry name" value="NAD(P)-linked oxidoreductase"/>
    <property type="match status" value="1"/>
</dbReference>
<dbReference type="InterPro" id="IPR020471">
    <property type="entry name" value="AKR"/>
</dbReference>
<sequence length="326" mass="35681">MRDQAIPGTDLRPSVIALGTVALGSTLDEAASLRLLGRFLDLGGTFLDTARVYSDWLPGERSRSEKMLGRWLATPGTRDRVVLATKGGHPPLEDMRRGRLSRQDLRLDVEGSLRDLRTDRIDLYWLHRDDPTRPVADIVETLNDLADAGLIRALGASNWSAARLREANAYARRAGKRPFVANQMSWSLAEPNPGSLGDPTLVVMDEATRELHRETGLAAVPYSSQANGFFGGKYGRGRWWVASPSARHVRRVYYNGANFGRLERVREVAARLGCSPNQVALAALTAEPFPVFPIVGAYTLEQLEDSAGAGDLVLDEGTARYVKTGG</sequence>
<geneLocation type="plasmid" evidence="3 4">
    <name>pDAETH-1</name>
</geneLocation>
<accession>A0ABM8AIB7</accession>
<dbReference type="RefSeq" id="WP_264777981.1">
    <property type="nucleotide sequence ID" value="NZ_AP026561.1"/>
</dbReference>
<dbReference type="PANTHER" id="PTHR43364">
    <property type="entry name" value="NADH-SPECIFIC METHYLGLYOXAL REDUCTASE-RELATED"/>
    <property type="match status" value="1"/>
</dbReference>
<evidence type="ECO:0000259" key="2">
    <source>
        <dbReference type="Pfam" id="PF00248"/>
    </source>
</evidence>
<dbReference type="PRINTS" id="PR00069">
    <property type="entry name" value="ALDKETRDTASE"/>
</dbReference>
<proteinExistence type="predicted"/>
<evidence type="ECO:0000313" key="4">
    <source>
        <dbReference type="Proteomes" id="UP001064971"/>
    </source>
</evidence>
<dbReference type="InterPro" id="IPR036812">
    <property type="entry name" value="NAD(P)_OxRdtase_dom_sf"/>
</dbReference>
<dbReference type="PANTHER" id="PTHR43364:SF4">
    <property type="entry name" value="NAD(P)-LINKED OXIDOREDUCTASE SUPERFAMILY PROTEIN"/>
    <property type="match status" value="1"/>
</dbReference>
<dbReference type="InterPro" id="IPR050523">
    <property type="entry name" value="AKR_Detox_Biosynth"/>
</dbReference>
<keyword evidence="4" id="KW-1185">Reference proteome</keyword>
<dbReference type="InterPro" id="IPR023210">
    <property type="entry name" value="NADP_OxRdtase_dom"/>
</dbReference>
<dbReference type="EMBL" id="AP026561">
    <property type="protein sequence ID" value="BDP43503.1"/>
    <property type="molecule type" value="Genomic_DNA"/>
</dbReference>
<dbReference type="CDD" id="cd19082">
    <property type="entry name" value="AKR_AKR10A1_2"/>
    <property type="match status" value="1"/>
</dbReference>
<dbReference type="Pfam" id="PF00248">
    <property type="entry name" value="Aldo_ket_red"/>
    <property type="match status" value="1"/>
</dbReference>
<evidence type="ECO:0000256" key="1">
    <source>
        <dbReference type="ARBA" id="ARBA00023002"/>
    </source>
</evidence>
<gene>
    <name evidence="3" type="ORF">DAETH_34720</name>
</gene>
<keyword evidence="1" id="KW-0560">Oxidoreductase</keyword>